<accession>A0AC35FIA0</accession>
<evidence type="ECO:0000313" key="1">
    <source>
        <dbReference type="Proteomes" id="UP000887580"/>
    </source>
</evidence>
<protein>
    <submittedName>
        <fullName evidence="2">SCP domain-containing protein</fullName>
    </submittedName>
</protein>
<name>A0AC35FIA0_9BILA</name>
<reference evidence="2" key="1">
    <citation type="submission" date="2022-11" db="UniProtKB">
        <authorList>
            <consortium name="WormBaseParasite"/>
        </authorList>
    </citation>
    <scope>IDENTIFICATION</scope>
</reference>
<dbReference type="Proteomes" id="UP000887580">
    <property type="component" value="Unplaced"/>
</dbReference>
<dbReference type="WBParaSite" id="PS1159_v2.g17743.t1">
    <property type="protein sequence ID" value="PS1159_v2.g17743.t1"/>
    <property type="gene ID" value="PS1159_v2.g17743"/>
</dbReference>
<proteinExistence type="predicted"/>
<evidence type="ECO:0000313" key="2">
    <source>
        <dbReference type="WBParaSite" id="PS1159_v2.g17743.t1"/>
    </source>
</evidence>
<organism evidence="1 2">
    <name type="scientific">Panagrolaimus sp. PS1159</name>
    <dbReference type="NCBI Taxonomy" id="55785"/>
    <lineage>
        <taxon>Eukaryota</taxon>
        <taxon>Metazoa</taxon>
        <taxon>Ecdysozoa</taxon>
        <taxon>Nematoda</taxon>
        <taxon>Chromadorea</taxon>
        <taxon>Rhabditida</taxon>
        <taxon>Tylenchina</taxon>
        <taxon>Panagrolaimomorpha</taxon>
        <taxon>Panagrolaimoidea</taxon>
        <taxon>Panagrolaimidae</taxon>
        <taxon>Panagrolaimus</taxon>
    </lineage>
</organism>
<sequence>MGQTTSSSNPTCSNSNLQMTPSLRQKVLDAMNDVRQTVKNGQMLLYNGQYALPAEEMPILGYNCEKEEEIHEYLEAACAAFPSTNPNNPVPNFTWNYYGSDVGAKDNFVHNGLYYSAKFGISSTYSLARSPFFTGSQGSGALNVLNSKAETVSCAIYDCDVRGKVSNYPGNITTTIMCTLDSKVQFGEAFYNVSSSATNYIPPSQDVICPDTIFTIERREMMMKKINEIRSKIFAGNYELQNGNNALKATNLNNLAWNCAEEAAIGAALESLTCDNTLYNPATEFQKVLQPTSLWVYPEDIKGYLNELINEYFVSNPNYNFLSTSATYSTEYPAAFALSDQATSFACNVKFCPRPGGSVYHPDFHFICRAKPAIQINQPLYQI</sequence>